<dbReference type="PRINTS" id="PR00126">
    <property type="entry name" value="ATPASEGAMMA"/>
</dbReference>
<dbReference type="Proteomes" id="UP000271974">
    <property type="component" value="Unassembled WGS sequence"/>
</dbReference>
<keyword evidence="3 11" id="KW-0813">Transport</keyword>
<evidence type="ECO:0000256" key="10">
    <source>
        <dbReference type="ARBA" id="ARBA00023310"/>
    </source>
</evidence>
<reference evidence="12 13" key="1">
    <citation type="submission" date="2019-01" db="EMBL/GenBank/DDBJ databases">
        <title>A draft genome assembly of the solar-powered sea slug Elysia chlorotica.</title>
        <authorList>
            <person name="Cai H."/>
            <person name="Li Q."/>
            <person name="Fang X."/>
            <person name="Li J."/>
            <person name="Curtis N.E."/>
            <person name="Altenburger A."/>
            <person name="Shibata T."/>
            <person name="Feng M."/>
            <person name="Maeda T."/>
            <person name="Schwartz J.A."/>
            <person name="Shigenobu S."/>
            <person name="Lundholm N."/>
            <person name="Nishiyama T."/>
            <person name="Yang H."/>
            <person name="Hasebe M."/>
            <person name="Li S."/>
            <person name="Pierce S.K."/>
            <person name="Wang J."/>
        </authorList>
    </citation>
    <scope>NUCLEOTIDE SEQUENCE [LARGE SCALE GENOMIC DNA]</scope>
    <source>
        <strain evidence="12">EC2010</strain>
        <tissue evidence="12">Whole organism of an adult</tissue>
    </source>
</reference>
<evidence type="ECO:0000256" key="2">
    <source>
        <dbReference type="ARBA" id="ARBA00007681"/>
    </source>
</evidence>
<evidence type="ECO:0000256" key="11">
    <source>
        <dbReference type="RuleBase" id="RU004001"/>
    </source>
</evidence>
<evidence type="ECO:0000256" key="4">
    <source>
        <dbReference type="ARBA" id="ARBA00022781"/>
    </source>
</evidence>
<evidence type="ECO:0000256" key="1">
    <source>
        <dbReference type="ARBA" id="ARBA00004637"/>
    </source>
</evidence>
<comment type="subunit">
    <text evidence="11">F-type ATPases have 2 components, CF(1) - the catalytic core - and CF(0) - the membrane proton channel. CF(1) and CF(0) have multiple subunits.</text>
</comment>
<dbReference type="FunFam" id="1.10.287.80:FF:000013">
    <property type="entry name" value="ATP synthase subunit gamma, mitochondrial"/>
    <property type="match status" value="1"/>
</dbReference>
<comment type="similarity">
    <text evidence="2 11">Belongs to the ATPase gamma chain family.</text>
</comment>
<evidence type="ECO:0000256" key="8">
    <source>
        <dbReference type="ARBA" id="ARBA00023136"/>
    </source>
</evidence>
<keyword evidence="6 11" id="KW-0406">Ion transport</keyword>
<keyword evidence="5" id="KW-0999">Mitochondrion inner membrane</keyword>
<dbReference type="InterPro" id="IPR035968">
    <property type="entry name" value="ATP_synth_F1_ATPase_gsu"/>
</dbReference>
<evidence type="ECO:0000313" key="12">
    <source>
        <dbReference type="EMBL" id="RUS82125.1"/>
    </source>
</evidence>
<dbReference type="InterPro" id="IPR023632">
    <property type="entry name" value="ATP_synth_F1_gsu_CS"/>
</dbReference>
<dbReference type="GO" id="GO:0045259">
    <property type="term" value="C:proton-transporting ATP synthase complex"/>
    <property type="evidence" value="ECO:0007669"/>
    <property type="project" value="UniProtKB-KW"/>
</dbReference>
<dbReference type="InterPro" id="IPR000131">
    <property type="entry name" value="ATP_synth_F1_gsu"/>
</dbReference>
<dbReference type="Pfam" id="PF00231">
    <property type="entry name" value="ATP-synt"/>
    <property type="match status" value="1"/>
</dbReference>
<dbReference type="PROSITE" id="PS00153">
    <property type="entry name" value="ATPASE_GAMMA"/>
    <property type="match status" value="1"/>
</dbReference>
<comment type="subcellular location">
    <subcellularLocation>
        <location evidence="1">Mitochondrion inner membrane</location>
        <topology evidence="1">Peripheral membrane protein</topology>
    </subcellularLocation>
</comment>
<keyword evidence="4 11" id="KW-0375">Hydrogen ion transport</keyword>
<keyword evidence="10 11" id="KW-0066">ATP synthesis</keyword>
<dbReference type="AlphaFoldDB" id="A0A3S0ZLZ6"/>
<dbReference type="STRING" id="188477.A0A3S0ZLZ6"/>
<accession>A0A3S0ZLZ6</accession>
<evidence type="ECO:0000256" key="9">
    <source>
        <dbReference type="ARBA" id="ARBA00023196"/>
    </source>
</evidence>
<protein>
    <recommendedName>
        <fullName evidence="11">ATP synthase subunit gamma</fullName>
    </recommendedName>
</protein>
<dbReference type="Gene3D" id="1.10.287.80">
    <property type="entry name" value="ATP synthase, gamma subunit, helix hairpin domain"/>
    <property type="match status" value="1"/>
</dbReference>
<evidence type="ECO:0000256" key="6">
    <source>
        <dbReference type="ARBA" id="ARBA00023065"/>
    </source>
</evidence>
<dbReference type="EMBL" id="RQTK01000301">
    <property type="protein sequence ID" value="RUS82125.1"/>
    <property type="molecule type" value="Genomic_DNA"/>
</dbReference>
<evidence type="ECO:0000256" key="7">
    <source>
        <dbReference type="ARBA" id="ARBA00023128"/>
    </source>
</evidence>
<dbReference type="CDD" id="cd12151">
    <property type="entry name" value="F1-ATPase_gamma"/>
    <property type="match status" value="1"/>
</dbReference>
<sequence>MEAILSRATPMLVPQCGHMQSRGMATLKEIRIRLKSVTNIQKITKSMKMVSAAKYARAERELKPARSYGLGAKAFYEKAEIEPDKTKPNHLMVAMSSDRGLCGGIHSAVIKFIKAKMEEEGSSVDTKIIVVGDKGKAILQRTLSQNILCSFSDYGKRPPVFADAALVANKILDTDYKYDRATLIFNTFRSVISYNTTELPLHSASAIEGSSKFNLYDSLDEDVLRCYNEFSLASLIMFAMKEGACSEQSSRMTAMDAASKNAGEMIDKLTLTFNRTRQAVITRELIEIISGAAAL</sequence>
<keyword evidence="9 11" id="KW-0139">CF(1)</keyword>
<dbReference type="PANTHER" id="PTHR11693">
    <property type="entry name" value="ATP SYNTHASE GAMMA CHAIN"/>
    <property type="match status" value="1"/>
</dbReference>
<dbReference type="Gene3D" id="3.40.1380.10">
    <property type="match status" value="1"/>
</dbReference>
<dbReference type="GO" id="GO:0046933">
    <property type="term" value="F:proton-transporting ATP synthase activity, rotational mechanism"/>
    <property type="evidence" value="ECO:0007669"/>
    <property type="project" value="InterPro"/>
</dbReference>
<evidence type="ECO:0000313" key="13">
    <source>
        <dbReference type="Proteomes" id="UP000271974"/>
    </source>
</evidence>
<dbReference type="GO" id="GO:0005743">
    <property type="term" value="C:mitochondrial inner membrane"/>
    <property type="evidence" value="ECO:0007669"/>
    <property type="project" value="UniProtKB-SubCell"/>
</dbReference>
<dbReference type="SUPFAM" id="SSF52943">
    <property type="entry name" value="ATP synthase (F1-ATPase), gamma subunit"/>
    <property type="match status" value="1"/>
</dbReference>
<evidence type="ECO:0000256" key="3">
    <source>
        <dbReference type="ARBA" id="ARBA00022448"/>
    </source>
</evidence>
<dbReference type="PIRSF" id="PIRSF039089">
    <property type="entry name" value="ATP_synthase_gamma"/>
    <property type="match status" value="1"/>
</dbReference>
<keyword evidence="13" id="KW-1185">Reference proteome</keyword>
<dbReference type="NCBIfam" id="TIGR01146">
    <property type="entry name" value="ATPsyn_F1gamma"/>
    <property type="match status" value="1"/>
</dbReference>
<dbReference type="PANTHER" id="PTHR11693:SF22">
    <property type="entry name" value="ATP SYNTHASE SUBUNIT GAMMA, MITOCHONDRIAL"/>
    <property type="match status" value="1"/>
</dbReference>
<keyword evidence="8" id="KW-0472">Membrane</keyword>
<keyword evidence="7" id="KW-0496">Mitochondrion</keyword>
<organism evidence="12 13">
    <name type="scientific">Elysia chlorotica</name>
    <name type="common">Eastern emerald elysia</name>
    <name type="synonym">Sea slug</name>
    <dbReference type="NCBI Taxonomy" id="188477"/>
    <lineage>
        <taxon>Eukaryota</taxon>
        <taxon>Metazoa</taxon>
        <taxon>Spiralia</taxon>
        <taxon>Lophotrochozoa</taxon>
        <taxon>Mollusca</taxon>
        <taxon>Gastropoda</taxon>
        <taxon>Heterobranchia</taxon>
        <taxon>Euthyneura</taxon>
        <taxon>Panpulmonata</taxon>
        <taxon>Sacoglossa</taxon>
        <taxon>Placobranchoidea</taxon>
        <taxon>Plakobranchidae</taxon>
        <taxon>Elysia</taxon>
    </lineage>
</organism>
<dbReference type="FunFam" id="3.40.1380.10:FF:000003">
    <property type="entry name" value="ATP synthase subunit gamma"/>
    <property type="match status" value="1"/>
</dbReference>
<gene>
    <name evidence="12" type="ORF">EGW08_010099</name>
</gene>
<proteinExistence type="inferred from homology"/>
<name>A0A3S0ZLZ6_ELYCH</name>
<evidence type="ECO:0000256" key="5">
    <source>
        <dbReference type="ARBA" id="ARBA00022792"/>
    </source>
</evidence>
<comment type="caution">
    <text evidence="12">The sequence shown here is derived from an EMBL/GenBank/DDBJ whole genome shotgun (WGS) entry which is preliminary data.</text>
</comment>
<dbReference type="OrthoDB" id="239812at2759"/>